<keyword evidence="2" id="KW-0540">Nuclease</keyword>
<dbReference type="Gene3D" id="3.90.75.20">
    <property type="match status" value="1"/>
</dbReference>
<dbReference type="OrthoDB" id="6638408at2"/>
<name>A0A1H8GKK6_9PROT</name>
<protein>
    <submittedName>
        <fullName evidence="2">HNH endonuclease</fullName>
    </submittedName>
</protein>
<evidence type="ECO:0000259" key="1">
    <source>
        <dbReference type="Pfam" id="PF13392"/>
    </source>
</evidence>
<dbReference type="Proteomes" id="UP000199459">
    <property type="component" value="Unassembled WGS sequence"/>
</dbReference>
<keyword evidence="2" id="KW-0378">Hydrolase</keyword>
<proteinExistence type="predicted"/>
<dbReference type="SUPFAM" id="SSF54060">
    <property type="entry name" value="His-Me finger endonucleases"/>
    <property type="match status" value="1"/>
</dbReference>
<accession>A0A1H8GKK6</accession>
<dbReference type="InterPro" id="IPR044925">
    <property type="entry name" value="His-Me_finger_sf"/>
</dbReference>
<dbReference type="Pfam" id="PF13392">
    <property type="entry name" value="HNH_3"/>
    <property type="match status" value="1"/>
</dbReference>
<evidence type="ECO:0000313" key="2">
    <source>
        <dbReference type="EMBL" id="SEN44284.1"/>
    </source>
</evidence>
<gene>
    <name evidence="2" type="ORF">SAMN05216325_11866</name>
</gene>
<organism evidence="2 3">
    <name type="scientific">Nitrosomonas marina</name>
    <dbReference type="NCBI Taxonomy" id="917"/>
    <lineage>
        <taxon>Bacteria</taxon>
        <taxon>Pseudomonadati</taxon>
        <taxon>Pseudomonadota</taxon>
        <taxon>Betaproteobacteria</taxon>
        <taxon>Nitrosomonadales</taxon>
        <taxon>Nitrosomonadaceae</taxon>
        <taxon>Nitrosomonas</taxon>
    </lineage>
</organism>
<feature type="domain" description="HNH nuclease" evidence="1">
    <location>
        <begin position="126"/>
        <end position="171"/>
    </location>
</feature>
<dbReference type="RefSeq" id="WP_090633412.1">
    <property type="nucleotide sequence ID" value="NZ_FOCP01000018.1"/>
</dbReference>
<dbReference type="GO" id="GO:0004519">
    <property type="term" value="F:endonuclease activity"/>
    <property type="evidence" value="ECO:0007669"/>
    <property type="project" value="UniProtKB-KW"/>
</dbReference>
<reference evidence="2 3" key="1">
    <citation type="submission" date="2016-10" db="EMBL/GenBank/DDBJ databases">
        <authorList>
            <person name="de Groot N.N."/>
        </authorList>
    </citation>
    <scope>NUCLEOTIDE SEQUENCE [LARGE SCALE GENOMIC DNA]</scope>
    <source>
        <strain evidence="2 3">Nm22</strain>
    </source>
</reference>
<dbReference type="AlphaFoldDB" id="A0A1H8GKK6"/>
<sequence length="201" mass="23512">MTKRATWTAEDTALFIKHYPDSTEAELVELFGGRYTVKQIRGRRKRLKIHKSDEYRQRHGINSEGRFTEGIVPFNKGKAHPSVGNSSKHWFRRGMKPANHRPVGSTRLSKDGYIEIKVAEGRFKWRLLHREVWKKHHGSYPPKGHAIVFIDGNKQNCDINNLQLITRAELMQRNTVHNLPKYLAELIQLNGQLKRKINERR</sequence>
<dbReference type="EMBL" id="FOCP01000018">
    <property type="protein sequence ID" value="SEN44284.1"/>
    <property type="molecule type" value="Genomic_DNA"/>
</dbReference>
<evidence type="ECO:0000313" key="3">
    <source>
        <dbReference type="Proteomes" id="UP000199459"/>
    </source>
</evidence>
<keyword evidence="2" id="KW-0255">Endonuclease</keyword>
<dbReference type="InterPro" id="IPR003615">
    <property type="entry name" value="HNH_nuc"/>
</dbReference>